<accession>A0ACC0ZHJ9</accession>
<sequence>MRNFTIIPENIGISQCKRVTATGDRTKTRPISIPVPVLENWKSRISARFQFCSVGTSRILNRNRD</sequence>
<organism evidence="1 2">
    <name type="scientific">Pistacia integerrima</name>
    <dbReference type="NCBI Taxonomy" id="434235"/>
    <lineage>
        <taxon>Eukaryota</taxon>
        <taxon>Viridiplantae</taxon>
        <taxon>Streptophyta</taxon>
        <taxon>Embryophyta</taxon>
        <taxon>Tracheophyta</taxon>
        <taxon>Spermatophyta</taxon>
        <taxon>Magnoliopsida</taxon>
        <taxon>eudicotyledons</taxon>
        <taxon>Gunneridae</taxon>
        <taxon>Pentapetalae</taxon>
        <taxon>rosids</taxon>
        <taxon>malvids</taxon>
        <taxon>Sapindales</taxon>
        <taxon>Anacardiaceae</taxon>
        <taxon>Pistacia</taxon>
    </lineage>
</organism>
<dbReference type="EMBL" id="CM047737">
    <property type="protein sequence ID" value="KAJ0049587.1"/>
    <property type="molecule type" value="Genomic_DNA"/>
</dbReference>
<protein>
    <submittedName>
        <fullName evidence="1">Uncharacterized protein</fullName>
    </submittedName>
</protein>
<comment type="caution">
    <text evidence="1">The sequence shown here is derived from an EMBL/GenBank/DDBJ whole genome shotgun (WGS) entry which is preliminary data.</text>
</comment>
<gene>
    <name evidence="1" type="ORF">Pint_15180</name>
</gene>
<evidence type="ECO:0000313" key="2">
    <source>
        <dbReference type="Proteomes" id="UP001163603"/>
    </source>
</evidence>
<keyword evidence="2" id="KW-1185">Reference proteome</keyword>
<name>A0ACC0ZHJ9_9ROSI</name>
<proteinExistence type="predicted"/>
<evidence type="ECO:0000313" key="1">
    <source>
        <dbReference type="EMBL" id="KAJ0049587.1"/>
    </source>
</evidence>
<dbReference type="Proteomes" id="UP001163603">
    <property type="component" value="Chromosome 2"/>
</dbReference>
<reference evidence="2" key="1">
    <citation type="journal article" date="2023" name="G3 (Bethesda)">
        <title>Genome assembly and association tests identify interacting loci associated with vigor, precocity, and sex in interspecific pistachio rootstocks.</title>
        <authorList>
            <person name="Palmer W."/>
            <person name="Jacygrad E."/>
            <person name="Sagayaradj S."/>
            <person name="Cavanaugh K."/>
            <person name="Han R."/>
            <person name="Bertier L."/>
            <person name="Beede B."/>
            <person name="Kafkas S."/>
            <person name="Golino D."/>
            <person name="Preece J."/>
            <person name="Michelmore R."/>
        </authorList>
    </citation>
    <scope>NUCLEOTIDE SEQUENCE [LARGE SCALE GENOMIC DNA]</scope>
</reference>